<dbReference type="InterPro" id="IPR000184">
    <property type="entry name" value="Bac_surfAg_D15"/>
</dbReference>
<dbReference type="InterPro" id="IPR039910">
    <property type="entry name" value="D15-like"/>
</dbReference>
<dbReference type="RefSeq" id="WP_345114298.1">
    <property type="nucleotide sequence ID" value="NZ_BAABDH010000041.1"/>
</dbReference>
<feature type="domain" description="Bacterial surface antigen (D15)" evidence="6">
    <location>
        <begin position="443"/>
        <end position="852"/>
    </location>
</feature>
<keyword evidence="4" id="KW-0472">Membrane</keyword>
<accession>A0ABP7NAX0</accession>
<dbReference type="PANTHER" id="PTHR12815:SF47">
    <property type="entry name" value="TRANSLOCATION AND ASSEMBLY MODULE SUBUNIT TAMA"/>
    <property type="match status" value="1"/>
</dbReference>
<gene>
    <name evidence="7" type="ORF">GCM10022406_25070</name>
</gene>
<evidence type="ECO:0000256" key="3">
    <source>
        <dbReference type="ARBA" id="ARBA00022729"/>
    </source>
</evidence>
<sequence length="853" mass="97072">MPKARHRAISILRLPAALTGALLLLLGGCSPLKLLEPRQKLLSRIRLEGVKQADAERIAALYQQQPNTRVPLPKLAIYQLGRTFYDDGRLKLKLARIQSEFDERLQAARPDSVKVGRLLVRREKRTSRLQRALDKGNAVMRLGEPPVIYDSALTRKTVEQIGTFLKSKGFFRSSVSATDTVADQRFSLGRLLSGPDTVHNRRVTVTYRVTENQPFKYSQLDFDIADSAIARRVIASQPASLLHVGDQYDEEVIGNERSRLETLLKNQGYFDFRQQYVTLEADTSFAPATVRLRTIITDPGPGRRHYQYVIRRVRFIADAGITRFGQARDTLVQDSVYYLAYKHLISPKTLDRKLTVRPGDLYSLTSTQLTQRQLSNLDVFRFNTVNYLRVRNSPSATDTTLRQLDATINASPAKKYQETSEAGATYVARLAGPFANERLKIRNVFGGAETLEFGVRLGFEGQYTSTLVNNEVQTQPVYTTQIGANANLVLPQFLVPWRTNRFLTQYNPRTRINAAYTYVIRPEYIRTNLEATYDYIWQRSAFHQYVLTPIDLSLVNTPYVNPTFRRKLDSLAQLGSPLNQSFKQQFVPSFNATSLYNSNDFNQTRNAYYLRLFAELGGLTKGLYQKALEQNLELRVYNFAKFNSDYRRYYKLGPKSYLAYRLNAGIVSALSTSEDELIDPVKGTKTTVQRYVVPYDKYVFAGGSSSLRAWKPRRLGPGSYTSLRLSDSKDPNSELVQNFDLEQPGEILLEGSVEYRFPVWSFINGALFTDFGNVWTLHADTRKDAEFAIDRFYKEFAVGSGVGLRFDFTFLILRLDVATKVYDPTAPGEKLVLSKFSFRDNQTAFNIGIGYPF</sequence>
<dbReference type="Proteomes" id="UP001499909">
    <property type="component" value="Unassembled WGS sequence"/>
</dbReference>
<dbReference type="PROSITE" id="PS51257">
    <property type="entry name" value="PROKAR_LIPOPROTEIN"/>
    <property type="match status" value="1"/>
</dbReference>
<keyword evidence="3" id="KW-0732">Signal</keyword>
<reference evidence="8" key="1">
    <citation type="journal article" date="2019" name="Int. J. Syst. Evol. Microbiol.">
        <title>The Global Catalogue of Microorganisms (GCM) 10K type strain sequencing project: providing services to taxonomists for standard genome sequencing and annotation.</title>
        <authorList>
            <consortium name="The Broad Institute Genomics Platform"/>
            <consortium name="The Broad Institute Genome Sequencing Center for Infectious Disease"/>
            <person name="Wu L."/>
            <person name="Ma J."/>
        </authorList>
    </citation>
    <scope>NUCLEOTIDE SEQUENCE [LARGE SCALE GENOMIC DNA]</scope>
    <source>
        <strain evidence="8">JCM 17214</strain>
    </source>
</reference>
<organism evidence="7 8">
    <name type="scientific">Hymenobacter algoricola</name>
    <dbReference type="NCBI Taxonomy" id="486267"/>
    <lineage>
        <taxon>Bacteria</taxon>
        <taxon>Pseudomonadati</taxon>
        <taxon>Bacteroidota</taxon>
        <taxon>Cytophagia</taxon>
        <taxon>Cytophagales</taxon>
        <taxon>Hymenobacteraceae</taxon>
        <taxon>Hymenobacter</taxon>
    </lineage>
</organism>
<dbReference type="PANTHER" id="PTHR12815">
    <property type="entry name" value="SORTING AND ASSEMBLY MACHINERY SAMM50 PROTEIN FAMILY MEMBER"/>
    <property type="match status" value="1"/>
</dbReference>
<evidence type="ECO:0000256" key="5">
    <source>
        <dbReference type="ARBA" id="ARBA00023237"/>
    </source>
</evidence>
<evidence type="ECO:0000256" key="1">
    <source>
        <dbReference type="ARBA" id="ARBA00004370"/>
    </source>
</evidence>
<name>A0ABP7NAX0_9BACT</name>
<dbReference type="Pfam" id="PF01103">
    <property type="entry name" value="Omp85"/>
    <property type="match status" value="1"/>
</dbReference>
<comment type="subcellular location">
    <subcellularLocation>
        <location evidence="1">Membrane</location>
    </subcellularLocation>
</comment>
<proteinExistence type="predicted"/>
<evidence type="ECO:0000256" key="4">
    <source>
        <dbReference type="ARBA" id="ARBA00023136"/>
    </source>
</evidence>
<keyword evidence="2" id="KW-0812">Transmembrane</keyword>
<protein>
    <submittedName>
        <fullName evidence="7">BamA/TamA family outer membrane protein</fullName>
    </submittedName>
</protein>
<dbReference type="Gene3D" id="2.40.160.50">
    <property type="entry name" value="membrane protein fhac: a member of the omp85/tpsb transporter family"/>
    <property type="match status" value="1"/>
</dbReference>
<comment type="caution">
    <text evidence="7">The sequence shown here is derived from an EMBL/GenBank/DDBJ whole genome shotgun (WGS) entry which is preliminary data.</text>
</comment>
<evidence type="ECO:0000259" key="6">
    <source>
        <dbReference type="Pfam" id="PF01103"/>
    </source>
</evidence>
<evidence type="ECO:0000256" key="2">
    <source>
        <dbReference type="ARBA" id="ARBA00022692"/>
    </source>
</evidence>
<evidence type="ECO:0000313" key="8">
    <source>
        <dbReference type="Proteomes" id="UP001499909"/>
    </source>
</evidence>
<evidence type="ECO:0000313" key="7">
    <source>
        <dbReference type="EMBL" id="GAA3940005.1"/>
    </source>
</evidence>
<keyword evidence="8" id="KW-1185">Reference proteome</keyword>
<keyword evidence="5" id="KW-0998">Cell outer membrane</keyword>
<dbReference type="EMBL" id="BAABDH010000041">
    <property type="protein sequence ID" value="GAA3940005.1"/>
    <property type="molecule type" value="Genomic_DNA"/>
</dbReference>